<dbReference type="PRINTS" id="PR00038">
    <property type="entry name" value="HTHLUXR"/>
</dbReference>
<dbReference type="PANTHER" id="PTHR43214">
    <property type="entry name" value="TWO-COMPONENT RESPONSE REGULATOR"/>
    <property type="match status" value="1"/>
</dbReference>
<dbReference type="SUPFAM" id="SSF52172">
    <property type="entry name" value="CheY-like"/>
    <property type="match status" value="1"/>
</dbReference>
<dbReference type="SUPFAM" id="SSF46894">
    <property type="entry name" value="C-terminal effector domain of the bipartite response regulators"/>
    <property type="match status" value="1"/>
</dbReference>
<accession>A0A6J7K1K3</accession>
<dbReference type="CDD" id="cd17535">
    <property type="entry name" value="REC_NarL-like"/>
    <property type="match status" value="1"/>
</dbReference>
<dbReference type="AlphaFoldDB" id="A0A6J7K1K3"/>
<dbReference type="GO" id="GO:0006355">
    <property type="term" value="P:regulation of DNA-templated transcription"/>
    <property type="evidence" value="ECO:0007669"/>
    <property type="project" value="InterPro"/>
</dbReference>
<dbReference type="InterPro" id="IPR016032">
    <property type="entry name" value="Sig_transdc_resp-reg_C-effctor"/>
</dbReference>
<gene>
    <name evidence="5" type="ORF">UFOPK3772_01417</name>
</gene>
<protein>
    <submittedName>
        <fullName evidence="5">Unannotated protein</fullName>
    </submittedName>
</protein>
<evidence type="ECO:0000259" key="4">
    <source>
        <dbReference type="PROSITE" id="PS50110"/>
    </source>
</evidence>
<reference evidence="5" key="1">
    <citation type="submission" date="2020-05" db="EMBL/GenBank/DDBJ databases">
        <authorList>
            <person name="Chiriac C."/>
            <person name="Salcher M."/>
            <person name="Ghai R."/>
            <person name="Kavagutti S V."/>
        </authorList>
    </citation>
    <scope>NUCLEOTIDE SEQUENCE</scope>
</reference>
<dbReference type="InterPro" id="IPR011006">
    <property type="entry name" value="CheY-like_superfamily"/>
</dbReference>
<sequence>MTSILIVDDSEFARTLLAGSLSEAGLEVVSAVATAGEAVLAAREHQPHSALLDLNLGPGPNGIDLAQALRRIDPAVGIVILTTYEDPRLLPVDTESLPLGSVYVIKDSVTDIQVLVDAVDRSIDGASRMRISDPPTSLELTDAQADVLRMIAEGMSNAEIARRRGVSERTVENTIGRIALRFGLRQSPDSNLRVKLVRAYQSLTAGNGRA</sequence>
<dbReference type="InterPro" id="IPR001789">
    <property type="entry name" value="Sig_transdc_resp-reg_receiver"/>
</dbReference>
<proteinExistence type="predicted"/>
<feature type="domain" description="HTH luxR-type" evidence="3">
    <location>
        <begin position="133"/>
        <end position="198"/>
    </location>
</feature>
<evidence type="ECO:0000256" key="2">
    <source>
        <dbReference type="ARBA" id="ARBA00023125"/>
    </source>
</evidence>
<dbReference type="PROSITE" id="PS50110">
    <property type="entry name" value="RESPONSE_REGULATORY"/>
    <property type="match status" value="1"/>
</dbReference>
<dbReference type="Gene3D" id="1.10.10.10">
    <property type="entry name" value="Winged helix-like DNA-binding domain superfamily/Winged helix DNA-binding domain"/>
    <property type="match status" value="1"/>
</dbReference>
<keyword evidence="1" id="KW-0597">Phosphoprotein</keyword>
<evidence type="ECO:0000256" key="1">
    <source>
        <dbReference type="ARBA" id="ARBA00022553"/>
    </source>
</evidence>
<dbReference type="Gene3D" id="3.40.50.2300">
    <property type="match status" value="1"/>
</dbReference>
<dbReference type="Pfam" id="PF00072">
    <property type="entry name" value="Response_reg"/>
    <property type="match status" value="1"/>
</dbReference>
<evidence type="ECO:0000313" key="5">
    <source>
        <dbReference type="EMBL" id="CAB4949047.1"/>
    </source>
</evidence>
<name>A0A6J7K1K3_9ZZZZ</name>
<organism evidence="5">
    <name type="scientific">freshwater metagenome</name>
    <dbReference type="NCBI Taxonomy" id="449393"/>
    <lineage>
        <taxon>unclassified sequences</taxon>
        <taxon>metagenomes</taxon>
        <taxon>ecological metagenomes</taxon>
    </lineage>
</organism>
<dbReference type="CDD" id="cd06170">
    <property type="entry name" value="LuxR_C_like"/>
    <property type="match status" value="1"/>
</dbReference>
<dbReference type="SMART" id="SM00448">
    <property type="entry name" value="REC"/>
    <property type="match status" value="1"/>
</dbReference>
<dbReference type="GO" id="GO:0000160">
    <property type="term" value="P:phosphorelay signal transduction system"/>
    <property type="evidence" value="ECO:0007669"/>
    <property type="project" value="InterPro"/>
</dbReference>
<dbReference type="PANTHER" id="PTHR43214:SF44">
    <property type="entry name" value="TWO-COMPONENT RESPONSE REGULATOR"/>
    <property type="match status" value="1"/>
</dbReference>
<keyword evidence="2" id="KW-0238">DNA-binding</keyword>
<feature type="domain" description="Response regulatory" evidence="4">
    <location>
        <begin position="3"/>
        <end position="122"/>
    </location>
</feature>
<evidence type="ECO:0000259" key="3">
    <source>
        <dbReference type="PROSITE" id="PS50043"/>
    </source>
</evidence>
<dbReference type="SMART" id="SM00421">
    <property type="entry name" value="HTH_LUXR"/>
    <property type="match status" value="1"/>
</dbReference>
<dbReference type="Pfam" id="PF00196">
    <property type="entry name" value="GerE"/>
    <property type="match status" value="1"/>
</dbReference>
<dbReference type="InterPro" id="IPR000792">
    <property type="entry name" value="Tscrpt_reg_LuxR_C"/>
</dbReference>
<dbReference type="InterPro" id="IPR039420">
    <property type="entry name" value="WalR-like"/>
</dbReference>
<dbReference type="EMBL" id="CAFBNE010000039">
    <property type="protein sequence ID" value="CAB4949047.1"/>
    <property type="molecule type" value="Genomic_DNA"/>
</dbReference>
<dbReference type="InterPro" id="IPR058245">
    <property type="entry name" value="NreC/VraR/RcsB-like_REC"/>
</dbReference>
<dbReference type="PROSITE" id="PS50043">
    <property type="entry name" value="HTH_LUXR_2"/>
    <property type="match status" value="1"/>
</dbReference>
<dbReference type="InterPro" id="IPR036388">
    <property type="entry name" value="WH-like_DNA-bd_sf"/>
</dbReference>
<dbReference type="GO" id="GO:0003677">
    <property type="term" value="F:DNA binding"/>
    <property type="evidence" value="ECO:0007669"/>
    <property type="project" value="UniProtKB-KW"/>
</dbReference>